<evidence type="ECO:0008006" key="3">
    <source>
        <dbReference type="Google" id="ProtNLM"/>
    </source>
</evidence>
<proteinExistence type="predicted"/>
<evidence type="ECO:0000313" key="1">
    <source>
        <dbReference type="EMBL" id="EEV18345.1"/>
    </source>
</evidence>
<reference evidence="1 2" key="1">
    <citation type="submission" date="2009-07" db="EMBL/GenBank/DDBJ databases">
        <authorList>
            <person name="Madupu R."/>
            <person name="Sebastian Y."/>
            <person name="Durkin A.S."/>
            <person name="Torralba M."/>
            <person name="Methe B."/>
            <person name="Sutton G.G."/>
            <person name="Strausberg R.L."/>
            <person name="Nelson K.E."/>
        </authorList>
    </citation>
    <scope>NUCLEOTIDE SEQUENCE [LARGE SCALE GENOMIC DNA]</scope>
    <source>
        <strain evidence="1 2">RM3268</strain>
    </source>
</reference>
<sequence>MRRASGRGEFSLLKFHGRAGLARQNTDSICAGLNLKARNFIKRRSGAR</sequence>
<dbReference type="AlphaFoldDB" id="C8PFN3"/>
<protein>
    <recommendedName>
        <fullName evidence="3">Transposase</fullName>
    </recommendedName>
</protein>
<comment type="caution">
    <text evidence="1">The sequence shown here is derived from an EMBL/GenBank/DDBJ whole genome shotgun (WGS) entry which is preliminary data.</text>
</comment>
<dbReference type="Proteomes" id="UP000005709">
    <property type="component" value="Unassembled WGS sequence"/>
</dbReference>
<gene>
    <name evidence="1" type="ORF">CAMGR0001_0676</name>
</gene>
<name>C8PFN3_9BACT</name>
<organism evidence="1 2">
    <name type="scientific">Campylobacter gracilis RM3268</name>
    <dbReference type="NCBI Taxonomy" id="553220"/>
    <lineage>
        <taxon>Bacteria</taxon>
        <taxon>Pseudomonadati</taxon>
        <taxon>Campylobacterota</taxon>
        <taxon>Epsilonproteobacteria</taxon>
        <taxon>Campylobacterales</taxon>
        <taxon>Campylobacteraceae</taxon>
        <taxon>Campylobacter</taxon>
    </lineage>
</organism>
<dbReference type="EMBL" id="ACYG01000017">
    <property type="protein sequence ID" value="EEV18345.1"/>
    <property type="molecule type" value="Genomic_DNA"/>
</dbReference>
<keyword evidence="2" id="KW-1185">Reference proteome</keyword>
<evidence type="ECO:0000313" key="2">
    <source>
        <dbReference type="Proteomes" id="UP000005709"/>
    </source>
</evidence>
<accession>C8PFN3</accession>